<gene>
    <name evidence="1" type="ORF">AK812_SmicGene32050</name>
</gene>
<sequence length="91" mass="9574">MQQPGQQVTELAMQNSVSAVVARIRARSCGTPMPFASQVPVQNSESGRGYTIGREYPCMGSGSAHASILAPVCASLTFCVIVGKSLHMFGK</sequence>
<reference evidence="1 2" key="1">
    <citation type="submission" date="2016-02" db="EMBL/GenBank/DDBJ databases">
        <title>Genome analysis of coral dinoflagellate symbionts highlights evolutionary adaptations to a symbiotic lifestyle.</title>
        <authorList>
            <person name="Aranda M."/>
            <person name="Li Y."/>
            <person name="Liew Y.J."/>
            <person name="Baumgarten S."/>
            <person name="Simakov O."/>
            <person name="Wilson M."/>
            <person name="Piel J."/>
            <person name="Ashoor H."/>
            <person name="Bougouffa S."/>
            <person name="Bajic V.B."/>
            <person name="Ryu T."/>
            <person name="Ravasi T."/>
            <person name="Bayer T."/>
            <person name="Micklem G."/>
            <person name="Kim H."/>
            <person name="Bhak J."/>
            <person name="Lajeunesse T.C."/>
            <person name="Voolstra C.R."/>
        </authorList>
    </citation>
    <scope>NUCLEOTIDE SEQUENCE [LARGE SCALE GENOMIC DNA]</scope>
    <source>
        <strain evidence="1 2">CCMP2467</strain>
    </source>
</reference>
<dbReference type="Proteomes" id="UP000186817">
    <property type="component" value="Unassembled WGS sequence"/>
</dbReference>
<dbReference type="EMBL" id="LSRX01000898">
    <property type="protein sequence ID" value="OLP86821.1"/>
    <property type="molecule type" value="Genomic_DNA"/>
</dbReference>
<dbReference type="OrthoDB" id="443462at2759"/>
<evidence type="ECO:0000313" key="1">
    <source>
        <dbReference type="EMBL" id="OLP86821.1"/>
    </source>
</evidence>
<evidence type="ECO:0000313" key="2">
    <source>
        <dbReference type="Proteomes" id="UP000186817"/>
    </source>
</evidence>
<protein>
    <submittedName>
        <fullName evidence="1">Uncharacterized protein</fullName>
    </submittedName>
</protein>
<comment type="caution">
    <text evidence="1">The sequence shown here is derived from an EMBL/GenBank/DDBJ whole genome shotgun (WGS) entry which is preliminary data.</text>
</comment>
<name>A0A1Q9CV72_SYMMI</name>
<proteinExistence type="predicted"/>
<accession>A0A1Q9CV72</accession>
<organism evidence="1 2">
    <name type="scientific">Symbiodinium microadriaticum</name>
    <name type="common">Dinoflagellate</name>
    <name type="synonym">Zooxanthella microadriatica</name>
    <dbReference type="NCBI Taxonomy" id="2951"/>
    <lineage>
        <taxon>Eukaryota</taxon>
        <taxon>Sar</taxon>
        <taxon>Alveolata</taxon>
        <taxon>Dinophyceae</taxon>
        <taxon>Suessiales</taxon>
        <taxon>Symbiodiniaceae</taxon>
        <taxon>Symbiodinium</taxon>
    </lineage>
</organism>
<dbReference type="AlphaFoldDB" id="A0A1Q9CV72"/>
<keyword evidence="2" id="KW-1185">Reference proteome</keyword>